<keyword evidence="2" id="KW-0472">Membrane</keyword>
<feature type="region of interest" description="Disordered" evidence="3">
    <location>
        <begin position="35"/>
        <end position="64"/>
    </location>
</feature>
<dbReference type="Pfam" id="PF02321">
    <property type="entry name" value="OEP"/>
    <property type="match status" value="2"/>
</dbReference>
<dbReference type="AlphaFoldDB" id="D8P446"/>
<dbReference type="InterPro" id="IPR003423">
    <property type="entry name" value="OMP_efflux"/>
</dbReference>
<keyword evidence="2 4" id="KW-0449">Lipoprotein</keyword>
<gene>
    <name evidence="4" type="ORF">RCFBP_mp20256</name>
</gene>
<geneLocation type="plasmid" evidence="4">
    <name>RCFBPv3_mp</name>
</geneLocation>
<dbReference type="SUPFAM" id="SSF56954">
    <property type="entry name" value="Outer membrane efflux proteins (OEP)"/>
    <property type="match status" value="1"/>
</dbReference>
<evidence type="ECO:0000256" key="1">
    <source>
        <dbReference type="ARBA" id="ARBA00007613"/>
    </source>
</evidence>
<organism evidence="4">
    <name type="scientific">Ralstonia solanacearum CFBP2957</name>
    <dbReference type="NCBI Taxonomy" id="859656"/>
    <lineage>
        <taxon>Bacteria</taxon>
        <taxon>Pseudomonadati</taxon>
        <taxon>Pseudomonadota</taxon>
        <taxon>Betaproteobacteria</taxon>
        <taxon>Burkholderiales</taxon>
        <taxon>Burkholderiaceae</taxon>
        <taxon>Ralstonia</taxon>
        <taxon>Ralstonia solanacearum species complex</taxon>
    </lineage>
</organism>
<dbReference type="PANTHER" id="PTHR30203">
    <property type="entry name" value="OUTER MEMBRANE CATION EFFLUX PROTEIN"/>
    <property type="match status" value="1"/>
</dbReference>
<dbReference type="InterPro" id="IPR010131">
    <property type="entry name" value="MdtP/NodT-like"/>
</dbReference>
<accession>D8P446</accession>
<dbReference type="PATRIC" id="fig|859656.5.peg.4066"/>
<evidence type="ECO:0000256" key="3">
    <source>
        <dbReference type="SAM" id="MobiDB-lite"/>
    </source>
</evidence>
<protein>
    <submittedName>
        <fullName evidence="4">Outer membrane drug efflux lipoprotein</fullName>
    </submittedName>
</protein>
<evidence type="ECO:0000256" key="2">
    <source>
        <dbReference type="RuleBase" id="RU362097"/>
    </source>
</evidence>
<comment type="subcellular location">
    <subcellularLocation>
        <location evidence="2">Cell membrane</location>
        <topology evidence="2">Lipid-anchor</topology>
    </subcellularLocation>
</comment>
<proteinExistence type="inferred from homology"/>
<dbReference type="GO" id="GO:0015562">
    <property type="term" value="F:efflux transmembrane transporter activity"/>
    <property type="evidence" value="ECO:0007669"/>
    <property type="project" value="InterPro"/>
</dbReference>
<dbReference type="Gene3D" id="2.20.200.10">
    <property type="entry name" value="Outer membrane efflux proteins (OEP)"/>
    <property type="match status" value="1"/>
</dbReference>
<name>D8P446_RALSL</name>
<dbReference type="PROSITE" id="PS51257">
    <property type="entry name" value="PROKAR_LIPOPROTEIN"/>
    <property type="match status" value="1"/>
</dbReference>
<keyword evidence="2" id="KW-1134">Transmembrane beta strand</keyword>
<dbReference type="Gene3D" id="1.20.1600.10">
    <property type="entry name" value="Outer membrane efflux proteins (OEP)"/>
    <property type="match status" value="1"/>
</dbReference>
<comment type="similarity">
    <text evidence="1 2">Belongs to the outer membrane factor (OMF) (TC 1.B.17) family.</text>
</comment>
<keyword evidence="2" id="KW-0812">Transmembrane</keyword>
<reference evidence="4" key="2">
    <citation type="submission" date="2010-02" db="EMBL/GenBank/DDBJ databases">
        <authorList>
            <person name="Genoscope - CEA"/>
        </authorList>
    </citation>
    <scope>NUCLEOTIDE SEQUENCE</scope>
    <source>
        <strain evidence="4">CFBP2957</strain>
        <plasmid evidence="4">RCFBPv3_mp</plasmid>
    </source>
</reference>
<dbReference type="EMBL" id="FP885907">
    <property type="protein sequence ID" value="CBJ53682.1"/>
    <property type="molecule type" value="Genomic_DNA"/>
</dbReference>
<keyword evidence="4" id="KW-0614">Plasmid</keyword>
<dbReference type="PANTHER" id="PTHR30203:SF32">
    <property type="entry name" value="CATION EFFLUX SYSTEM PROTEIN CUSC"/>
    <property type="match status" value="1"/>
</dbReference>
<keyword evidence="2" id="KW-0564">Palmitate</keyword>
<dbReference type="NCBIfam" id="TIGR01845">
    <property type="entry name" value="outer_NodT"/>
    <property type="match status" value="1"/>
</dbReference>
<reference evidence="4" key="1">
    <citation type="journal article" date="2010" name="BMC Genomics">
        <title>Genomes of three tomato pathogens within the Ralstonia solanacearum species complex reveal significant evolutionary divergence.</title>
        <authorList>
            <person name="Remenant B."/>
            <person name="Coupat-Goutaland B."/>
            <person name="Guidot A."/>
            <person name="Cellier G."/>
            <person name="Wicker E."/>
            <person name="Allen C."/>
            <person name="Fegan M."/>
            <person name="Pruvost O."/>
            <person name="Elbaz M."/>
            <person name="Calteau A."/>
            <person name="Salvignol G."/>
            <person name="Mornico D."/>
            <person name="Mangenot S."/>
            <person name="Barbe V."/>
            <person name="Medigue C."/>
            <person name="Prior P."/>
        </authorList>
    </citation>
    <scope>NUCLEOTIDE SEQUENCE [LARGE SCALE GENOMIC DNA]</scope>
    <source>
        <strain evidence="4">CFBP2957</strain>
        <plasmid evidence="4">RCFBPv3_mp</plasmid>
    </source>
</reference>
<evidence type="ECO:0000313" key="4">
    <source>
        <dbReference type="EMBL" id="CBJ53682.1"/>
    </source>
</evidence>
<sequence length="504" mass="53144">MPDMIRLSPIALALAAMLAGCTLMPTYQRPAAPVPATFAGTSDKSDASDASGERGNTGGDARPVGPVADIGWRDVFTDPSLQRVIGMALANNRDLRVAVLNIEKARAQYRVQDAALFPTVKASGSESASRTPATLSTTGQPLVAHSYSATLGFSAYELDLFGRVRSLSAQALEQYLSTVEARRSSQISLIAEVATAYLTLAADQDLLKLAQDTLSSQSDTYRLNQRSYELGTASRLTLRQSQTSVDAARVDVERYTAQVAQDRNALVLLVGADLPAELLPGSLPDSSAAAGSLLATIPPGLTSNLLQRRPDILQAEHDLKAANANIGAARAAFFPSISLTASAGTSSASLAGLFKGGSGAWNFGPQIALPIFDGGANRANLDVANTSRDIAVAQYEKAIQTAFREVSDALAQRGTLGRQIEAQQSLVEATADSYQLATARFKRGVDSYLNVLDSQRSLYTAQQNLINTRLSRLTNLVTFYKTLGGGWVETTGTPVAAAQSTPGA</sequence>
<dbReference type="GO" id="GO:0005886">
    <property type="term" value="C:plasma membrane"/>
    <property type="evidence" value="ECO:0007669"/>
    <property type="project" value="UniProtKB-SubCell"/>
</dbReference>